<dbReference type="eggNOG" id="COG1075">
    <property type="taxonomic scope" value="Bacteria"/>
</dbReference>
<reference evidence="3 4" key="1">
    <citation type="submission" date="2010-12" db="EMBL/GenBank/DDBJ databases">
        <authorList>
            <person name="Muzny D."/>
            <person name="Qin X."/>
            <person name="Buhay C."/>
            <person name="Dugan-Rocha S."/>
            <person name="Ding Y."/>
            <person name="Chen G."/>
            <person name="Hawes A."/>
            <person name="Holder M."/>
            <person name="Jhangiani S."/>
            <person name="Johnson A."/>
            <person name="Khan Z."/>
            <person name="Li Z."/>
            <person name="Liu W."/>
            <person name="Liu X."/>
            <person name="Perez L."/>
            <person name="Shen H."/>
            <person name="Wang Q."/>
            <person name="Watt J."/>
            <person name="Xi L."/>
            <person name="Xin Y."/>
            <person name="Zhou J."/>
            <person name="Deng J."/>
            <person name="Jiang H."/>
            <person name="Liu Y."/>
            <person name="Qu J."/>
            <person name="Song X.-Z."/>
            <person name="Zhang L."/>
            <person name="Villasana D."/>
            <person name="Johnson A."/>
            <person name="Liu J."/>
            <person name="Liyanage D."/>
            <person name="Lorensuhewa L."/>
            <person name="Robinson T."/>
            <person name="Song A."/>
            <person name="Song B.-B."/>
            <person name="Dinh H."/>
            <person name="Thornton R."/>
            <person name="Coyle M."/>
            <person name="Francisco L."/>
            <person name="Jackson L."/>
            <person name="Javaid M."/>
            <person name="Korchina V."/>
            <person name="Kovar C."/>
            <person name="Mata R."/>
            <person name="Mathew T."/>
            <person name="Ngo R."/>
            <person name="Nguyen L."/>
            <person name="Nguyen N."/>
            <person name="Okwuonu G."/>
            <person name="Ongeri F."/>
            <person name="Pham C."/>
            <person name="Simmons D."/>
            <person name="Wilczek-Boney K."/>
            <person name="Hale W."/>
            <person name="Jakkamsetti A."/>
            <person name="Pham P."/>
            <person name="Ruth R."/>
            <person name="San Lucas F."/>
            <person name="Warren J."/>
            <person name="Zhang J."/>
            <person name="Zhao Z."/>
            <person name="Zhou C."/>
            <person name="Zhu D."/>
            <person name="Lee S."/>
            <person name="Bess C."/>
            <person name="Blankenburg K."/>
            <person name="Forbes L."/>
            <person name="Fu Q."/>
            <person name="Gubbala S."/>
            <person name="Hirani K."/>
            <person name="Jayaseelan J.C."/>
            <person name="Lara F."/>
            <person name="Munidasa M."/>
            <person name="Palculict T."/>
            <person name="Patil S."/>
            <person name="Pu L.-L."/>
            <person name="Saada N."/>
            <person name="Tang L."/>
            <person name="Weissenberger G."/>
            <person name="Zhu Y."/>
            <person name="Hemphill L."/>
            <person name="Shang Y."/>
            <person name="Youmans B."/>
            <person name="Ayvaz T."/>
            <person name="Ross M."/>
            <person name="Santibanez J."/>
            <person name="Aqrawi P."/>
            <person name="Gross S."/>
            <person name="Joshi V."/>
            <person name="Fowler G."/>
            <person name="Nazareth L."/>
            <person name="Reid J."/>
            <person name="Worley K."/>
            <person name="Petrosino J."/>
            <person name="Highlander S."/>
            <person name="Gibbs R."/>
        </authorList>
    </citation>
    <scope>NUCLEOTIDE SEQUENCE [LARGE SCALE GENOMIC DNA]</scope>
    <source>
        <strain evidence="3 4">DSM 10105</strain>
    </source>
</reference>
<dbReference type="HOGENOM" id="CLU_532838_0_0_11"/>
<accession>E6K0E0</accession>
<dbReference type="Pfam" id="PF07819">
    <property type="entry name" value="PGAP1"/>
    <property type="match status" value="1"/>
</dbReference>
<organism evidence="3 4">
    <name type="scientific">Parascardovia denticolens DSM 10105 = JCM 12538</name>
    <dbReference type="NCBI Taxonomy" id="864564"/>
    <lineage>
        <taxon>Bacteria</taxon>
        <taxon>Bacillati</taxon>
        <taxon>Actinomycetota</taxon>
        <taxon>Actinomycetes</taxon>
        <taxon>Bifidobacteriales</taxon>
        <taxon>Bifidobacteriaceae</taxon>
        <taxon>Parascardovia</taxon>
    </lineage>
</organism>
<evidence type="ECO:0000313" key="4">
    <source>
        <dbReference type="Proteomes" id="UP000004946"/>
    </source>
</evidence>
<dbReference type="KEGG" id="pdo:PSDT_0451"/>
<dbReference type="Gene3D" id="3.40.50.1820">
    <property type="entry name" value="alpha/beta hydrolase"/>
    <property type="match status" value="1"/>
</dbReference>
<evidence type="ECO:0000256" key="1">
    <source>
        <dbReference type="SAM" id="MobiDB-lite"/>
    </source>
</evidence>
<dbReference type="SUPFAM" id="SSF53474">
    <property type="entry name" value="alpha/beta-Hydrolases"/>
    <property type="match status" value="1"/>
</dbReference>
<dbReference type="AlphaFoldDB" id="E6K0E0"/>
<evidence type="ECO:0000313" key="3">
    <source>
        <dbReference type="EMBL" id="EFT84213.1"/>
    </source>
</evidence>
<feature type="domain" description="GPI inositol-deacylase PGAP1-like alpha/beta" evidence="2">
    <location>
        <begin position="341"/>
        <end position="390"/>
    </location>
</feature>
<dbReference type="InterPro" id="IPR029058">
    <property type="entry name" value="AB_hydrolase_fold"/>
</dbReference>
<dbReference type="Proteomes" id="UP000004946">
    <property type="component" value="Chromosome"/>
</dbReference>
<proteinExistence type="predicted"/>
<gene>
    <name evidence="3" type="ORF">HMPREF0620_1218</name>
</gene>
<comment type="caution">
    <text evidence="3">The sequence shown here is derived from an EMBL/GenBank/DDBJ whole genome shotgun (WGS) entry which is preliminary data.</text>
</comment>
<dbReference type="RefSeq" id="WP_006289819.1">
    <property type="nucleotide sequence ID" value="NZ_AP012333.1"/>
</dbReference>
<name>E6K0E0_PARDN</name>
<protein>
    <recommendedName>
        <fullName evidence="2">GPI inositol-deacylase PGAP1-like alpha/beta domain-containing protein</fullName>
    </recommendedName>
</protein>
<dbReference type="GO" id="GO:0016788">
    <property type="term" value="F:hydrolase activity, acting on ester bonds"/>
    <property type="evidence" value="ECO:0007669"/>
    <property type="project" value="InterPro"/>
</dbReference>
<sequence length="494" mass="53806">MPQAYMKSSIYGDSSTVSVNLQLVIDLVSSFRQSAKKLRSSAQEWSRARFLVGSRTSMLVRCPLYPNLLPGLRFHPVISQPQSLPFPRSFPEANRHTNLPLDKIVSTCDANATLLETLASHMSNLADRMTRAYTLYSHAEETSRAFMRMVIAGTTILSPPAALVGFGLMGGLSCVYHSLRKGEPWSPARIITDEAATHEGFMTGLAASLTAGGDVNKAAGLISGISQPLNDYIQGDKLTVTQVTPQSDLRKPSNISDCLANQERLASGSMGTSYGTIAIQRFTDETGRHRWLVTLPGTDGKADSPFGWPQNVELMSDEARKRWNADSARYVAAAMRQAGIGSSDPVVIVGHSQGGIIAATIAGDPVQEFRVEHIITAGSPIAGHPLPNHTWSTSIEVDDELISSLDGRANQHGPRRLTVRGSSMDGPGRNREGTPVPGAGKGKELTHGMNYQRTAWKDAENLHNEEVKKHDEHFKETIRGAMDKEYYFQGRMGH</sequence>
<feature type="region of interest" description="Disordered" evidence="1">
    <location>
        <begin position="406"/>
        <end position="446"/>
    </location>
</feature>
<keyword evidence="4" id="KW-1185">Reference proteome</keyword>
<dbReference type="InterPro" id="IPR012908">
    <property type="entry name" value="PGAP1-ab_dom-like"/>
</dbReference>
<dbReference type="PATRIC" id="fig|864564.6.peg.495"/>
<evidence type="ECO:0000259" key="2">
    <source>
        <dbReference type="Pfam" id="PF07819"/>
    </source>
</evidence>
<dbReference type="EMBL" id="AEON01000001">
    <property type="protein sequence ID" value="EFT84213.1"/>
    <property type="molecule type" value="Genomic_DNA"/>
</dbReference>